<dbReference type="PANTHER" id="PTHR16296:SF2">
    <property type="entry name" value="TRANSMEMBRANE PROTEIN 126A"/>
    <property type="match status" value="1"/>
</dbReference>
<dbReference type="GO" id="GO:0032981">
    <property type="term" value="P:mitochondrial respiratory chain complex I assembly"/>
    <property type="evidence" value="ECO:0007669"/>
    <property type="project" value="TreeGrafter"/>
</dbReference>
<comment type="caution">
    <text evidence="7">The sequence shown here is derived from an EMBL/GenBank/DDBJ whole genome shotgun (WGS) entry which is preliminary data.</text>
</comment>
<sequence length="224" mass="25000">MSIISRSQVAMEAESNRSIQRFSDAKNIPEGAVILTEDEVERMKWDIIQKWKPKSEMWPLNFGNLITGGIASLSGVLLNYHYRQQFKLRTYGRYISYAPVVIVPFLTTAAFQAVLVTVPITSDRINCPLCAEIRSGCLQACFGFIQPILLSLLGCTALSKTFHTVATPPDWSGFMQMHARMLRPIHVPVVALFGLNIIAAMYITQEQGKMSIKASQRLLGQFSG</sequence>
<dbReference type="GO" id="GO:0031966">
    <property type="term" value="C:mitochondrial membrane"/>
    <property type="evidence" value="ECO:0007669"/>
    <property type="project" value="UniProtKB-SubCell"/>
</dbReference>
<dbReference type="EMBL" id="JAODUO010001108">
    <property type="protein sequence ID" value="KAK2171057.1"/>
    <property type="molecule type" value="Genomic_DNA"/>
</dbReference>
<proteinExistence type="predicted"/>
<dbReference type="Pfam" id="PF07114">
    <property type="entry name" value="TMEM126"/>
    <property type="match status" value="1"/>
</dbReference>
<keyword evidence="3 6" id="KW-1133">Transmembrane helix</keyword>
<name>A0AAD9KGX9_RIDPI</name>
<feature type="transmembrane region" description="Helical" evidence="6">
    <location>
        <begin position="185"/>
        <end position="203"/>
    </location>
</feature>
<evidence type="ECO:0000256" key="4">
    <source>
        <dbReference type="ARBA" id="ARBA00023128"/>
    </source>
</evidence>
<evidence type="ECO:0000256" key="5">
    <source>
        <dbReference type="ARBA" id="ARBA00023136"/>
    </source>
</evidence>
<evidence type="ECO:0000256" key="3">
    <source>
        <dbReference type="ARBA" id="ARBA00022989"/>
    </source>
</evidence>
<keyword evidence="4" id="KW-0496">Mitochondrion</keyword>
<evidence type="ECO:0000256" key="6">
    <source>
        <dbReference type="SAM" id="Phobius"/>
    </source>
</evidence>
<feature type="transmembrane region" description="Helical" evidence="6">
    <location>
        <begin position="94"/>
        <end position="115"/>
    </location>
</feature>
<keyword evidence="5 6" id="KW-0472">Membrane</keyword>
<dbReference type="PANTHER" id="PTHR16296">
    <property type="entry name" value="UNCHARACTERIZED HYPOTHALAMUS PROTEIN HT007"/>
    <property type="match status" value="1"/>
</dbReference>
<dbReference type="Proteomes" id="UP001209878">
    <property type="component" value="Unassembled WGS sequence"/>
</dbReference>
<gene>
    <name evidence="7" type="ORF">NP493_1109g00037</name>
</gene>
<keyword evidence="8" id="KW-1185">Reference proteome</keyword>
<accession>A0AAD9KGX9</accession>
<protein>
    <submittedName>
        <fullName evidence="7">Uncharacterized protein</fullName>
    </submittedName>
</protein>
<dbReference type="AlphaFoldDB" id="A0AAD9KGX9"/>
<evidence type="ECO:0000313" key="8">
    <source>
        <dbReference type="Proteomes" id="UP001209878"/>
    </source>
</evidence>
<evidence type="ECO:0000313" key="7">
    <source>
        <dbReference type="EMBL" id="KAK2171057.1"/>
    </source>
</evidence>
<reference evidence="7" key="1">
    <citation type="journal article" date="2023" name="Mol. Biol. Evol.">
        <title>Third-Generation Sequencing Reveals the Adaptive Role of the Epigenome in Three Deep-Sea Polychaetes.</title>
        <authorList>
            <person name="Perez M."/>
            <person name="Aroh O."/>
            <person name="Sun Y."/>
            <person name="Lan Y."/>
            <person name="Juniper S.K."/>
            <person name="Young C.R."/>
            <person name="Angers B."/>
            <person name="Qian P.Y."/>
        </authorList>
    </citation>
    <scope>NUCLEOTIDE SEQUENCE</scope>
    <source>
        <strain evidence="7">R07B-5</strain>
    </source>
</reference>
<keyword evidence="2 6" id="KW-0812">Transmembrane</keyword>
<dbReference type="InterPro" id="IPR009801">
    <property type="entry name" value="TMEM126"/>
</dbReference>
<feature type="transmembrane region" description="Helical" evidence="6">
    <location>
        <begin position="62"/>
        <end position="82"/>
    </location>
</feature>
<organism evidence="7 8">
    <name type="scientific">Ridgeia piscesae</name>
    <name type="common">Tubeworm</name>
    <dbReference type="NCBI Taxonomy" id="27915"/>
    <lineage>
        <taxon>Eukaryota</taxon>
        <taxon>Metazoa</taxon>
        <taxon>Spiralia</taxon>
        <taxon>Lophotrochozoa</taxon>
        <taxon>Annelida</taxon>
        <taxon>Polychaeta</taxon>
        <taxon>Sedentaria</taxon>
        <taxon>Canalipalpata</taxon>
        <taxon>Sabellida</taxon>
        <taxon>Siboglinidae</taxon>
        <taxon>Ridgeia</taxon>
    </lineage>
</organism>
<evidence type="ECO:0000256" key="1">
    <source>
        <dbReference type="ARBA" id="ARBA00004225"/>
    </source>
</evidence>
<evidence type="ECO:0000256" key="2">
    <source>
        <dbReference type="ARBA" id="ARBA00022692"/>
    </source>
</evidence>
<comment type="subcellular location">
    <subcellularLocation>
        <location evidence="1">Mitochondrion membrane</location>
        <topology evidence="1">Multi-pass membrane protein</topology>
    </subcellularLocation>
</comment>